<feature type="transmembrane region" description="Helical" evidence="1">
    <location>
        <begin position="216"/>
        <end position="235"/>
    </location>
</feature>
<reference evidence="2" key="2">
    <citation type="journal article" date="2013" name="J. Wildl. Dis.">
        <title>Fatal herpesvirus hemorrhagic disease in wild and orphan asian elephants in southern India.</title>
        <authorList>
            <person name="Zachariah A."/>
            <person name="Zong J.-C."/>
            <person name="Long S.Y."/>
            <person name="Latimer E.M."/>
            <person name="Heaggans S.Y."/>
            <person name="Richman L.K."/>
            <person name="Hayward G.S."/>
        </authorList>
    </citation>
    <scope>NUCLEOTIDE SEQUENCE</scope>
    <source>
        <strain evidence="2">IP165 Thirunelli2</strain>
    </source>
</reference>
<feature type="transmembrane region" description="Helical" evidence="1">
    <location>
        <begin position="183"/>
        <end position="204"/>
    </location>
</feature>
<sequence>MHQHVIDQLMQIVYEQEAAASTVRSDYDDISCDLPDTTARSDYYITLLFVLACLVFVIWCGMEFRTAASDVSIIDPLLAVFFTASGIAKVLYENKRHEGLPRHQLMHYFTEFIVSEYCTIFFCFLLTYAVYLYKRHRLSIRGKLQLVNLIRLLSRRVLFYITATIYNLNIYTFSIITPLNKSVILLCAYLGLYILLILALSEILDGTVDIFSEFSPESLIISVGVLVIHYGYTYINYFHTFNVSVITFSVCMYLVSRILLSSP</sequence>
<evidence type="ECO:0000256" key="1">
    <source>
        <dbReference type="SAM" id="Phobius"/>
    </source>
</evidence>
<gene>
    <name evidence="2" type="primary">E13</name>
</gene>
<reference evidence="2" key="3">
    <citation type="journal article" date="2016" name="MSphere">
        <title>Comparison of the Gene Coding Contents and Other Unusual Features of the GC-Rich and AT-Rich Branch Probosciviruses.</title>
        <authorList>
            <person name="Ling P.D."/>
            <person name="Long S.Y."/>
            <person name="Zong J.C."/>
            <person name="Heaggans S.Y."/>
            <person name="Qin X."/>
            <person name="Hayward G.S."/>
        </authorList>
    </citation>
    <scope>NUCLEOTIDE SEQUENCE</scope>
    <source>
        <strain evidence="2">IP165 Thirunelli2</strain>
    </source>
</reference>
<proteinExistence type="predicted"/>
<keyword evidence="1" id="KW-0472">Membrane</keyword>
<accession>A0A866VTJ7</accession>
<reference evidence="2" key="5">
    <citation type="journal article" name="PLoS ONE">
        <title>Extended genotypic evaluation and comparison of twenty-two cases of lethal EEHV1 hemorrhagic disease in wild and captive Asian elephants in India.</title>
        <authorList>
            <person name="Zachariah A."/>
            <person name="Sajesh P.K."/>
            <person name="Santhosh S."/>
            <person name="Bathrachalam C."/>
            <person name="Megha M."/>
            <person name="Pandiyan J."/>
            <person name="Jishnu M."/>
            <person name="Kobragade R.S."/>
            <person name="Long S.Y."/>
            <person name="Zong J.-C."/>
            <person name="Latimer E.M."/>
            <person name="Heaggans S.Y."/>
            <person name="Hayward G.S."/>
        </authorList>
    </citation>
    <scope>NUCLEOTIDE SEQUENCE</scope>
    <source>
        <strain evidence="2">IP165 Thirunelli2</strain>
    </source>
</reference>
<name>A0A866VTJ7_ELHV1</name>
<protein>
    <submittedName>
        <fullName evidence="2">Protein E13</fullName>
    </submittedName>
</protein>
<feature type="transmembrane region" description="Helical" evidence="1">
    <location>
        <begin position="73"/>
        <end position="92"/>
    </location>
</feature>
<feature type="transmembrane region" description="Helical" evidence="1">
    <location>
        <begin position="157"/>
        <end position="177"/>
    </location>
</feature>
<keyword evidence="1" id="KW-0812">Transmembrane</keyword>
<feature type="transmembrane region" description="Helical" evidence="1">
    <location>
        <begin position="112"/>
        <end position="133"/>
    </location>
</feature>
<evidence type="ECO:0000313" key="2">
    <source>
        <dbReference type="EMBL" id="QOE74772.1"/>
    </source>
</evidence>
<organism evidence="2">
    <name type="scientific">Elephant endotheliotropic herpesvirus 1A</name>
    <dbReference type="NCBI Taxonomy" id="759753"/>
    <lineage>
        <taxon>Viruses</taxon>
        <taxon>Duplodnaviria</taxon>
        <taxon>Heunggongvirae</taxon>
        <taxon>Peploviricota</taxon>
        <taxon>Herviviricetes</taxon>
        <taxon>Herpesvirales</taxon>
        <taxon>Orthoherpesviridae</taxon>
        <taxon>Betaherpesvirinae</taxon>
        <taxon>Proboscivirus</taxon>
        <taxon>Proboscivirus elephantidbeta1</taxon>
        <taxon>Elephantid herpesvirus 1</taxon>
    </lineage>
</organism>
<feature type="transmembrane region" description="Helical" evidence="1">
    <location>
        <begin position="43"/>
        <end position="61"/>
    </location>
</feature>
<reference evidence="2" key="4">
    <citation type="submission" date="2019-08" db="EMBL/GenBank/DDBJ databases">
        <title>Annotated Complete DNA Sequences of Six EEHV1A Genomes from Lethal HD Cases in Young Asian Elephants from India.</title>
        <authorList>
            <person name="Krishnankutty S.P."/>
            <person name="Zachariah A."/>
            <person name="Maheswari U."/>
            <person name="Heaggans S.Y."/>
            <person name="Muraleedharan M."/>
            <person name="Velayutham D."/>
            <person name="Santhosh S."/>
            <person name="Hayward G.S."/>
        </authorList>
    </citation>
    <scope>NUCLEOTIDE SEQUENCE</scope>
    <source>
        <strain evidence="2">IP165 Thirunelli2</strain>
    </source>
</reference>
<feature type="transmembrane region" description="Helical" evidence="1">
    <location>
        <begin position="241"/>
        <end position="260"/>
    </location>
</feature>
<keyword evidence="1" id="KW-1133">Transmembrane helix</keyword>
<reference evidence="2" key="1">
    <citation type="journal article" date="2013" name="Genome Announc.">
        <title>Complete Genome Sequence of Elephant Endotheliotropic Herpesvirus 1A.</title>
        <authorList>
            <person name="Ling P.D."/>
            <person name="Reid J.G."/>
            <person name="Qin X."/>
            <person name="Muzny D.M."/>
            <person name="Gibbs R."/>
            <person name="Petrosino J."/>
            <person name="Peng R."/>
            <person name="Zong J.C."/>
            <person name="Heaggans S.Y."/>
            <person name="Hayward G.S."/>
        </authorList>
    </citation>
    <scope>NUCLEOTIDE SEQUENCE</scope>
    <source>
        <strain evidence="2">IP165 Thirunelli2</strain>
    </source>
</reference>
<dbReference type="EMBL" id="MN366292">
    <property type="protein sequence ID" value="QOE74772.1"/>
    <property type="molecule type" value="Genomic_DNA"/>
</dbReference>